<feature type="transmembrane region" description="Helical" evidence="1">
    <location>
        <begin position="97"/>
        <end position="118"/>
    </location>
</feature>
<reference evidence="2" key="1">
    <citation type="journal article" date="2014" name="Int. J. Syst. Evol. Microbiol.">
        <title>Complete genome sequence of Corynebacterium casei LMG S-19264T (=DSM 44701T), isolated from a smear-ripened cheese.</title>
        <authorList>
            <consortium name="US DOE Joint Genome Institute (JGI-PGF)"/>
            <person name="Walter F."/>
            <person name="Albersmeier A."/>
            <person name="Kalinowski J."/>
            <person name="Ruckert C."/>
        </authorList>
    </citation>
    <scope>NUCLEOTIDE SEQUENCE</scope>
    <source>
        <strain evidence="2">CGMCC 4.7430</strain>
    </source>
</reference>
<proteinExistence type="predicted"/>
<evidence type="ECO:0000313" key="2">
    <source>
        <dbReference type="EMBL" id="GGP07024.1"/>
    </source>
</evidence>
<feature type="transmembrane region" description="Helical" evidence="1">
    <location>
        <begin position="20"/>
        <end position="44"/>
    </location>
</feature>
<keyword evidence="1" id="KW-0812">Transmembrane</keyword>
<dbReference type="Proteomes" id="UP000660745">
    <property type="component" value="Unassembled WGS sequence"/>
</dbReference>
<gene>
    <name evidence="2" type="ORF">GCM10012278_33140</name>
</gene>
<accession>A0A918E533</accession>
<sequence length="225" mass="23755">MRGLLRPARQTTYERAFNTVYVGLMTNLFLALACAPLLFALAIVRDPVASWPFFAVLSALCAPALAGAFRCFALLNEGSTGVLRAFWGGYRQAAGRALAVWAAATVLVCVLVLDAVVVAPTSWGPMLVPFFATATALAVALAVALLVVIAETPRAVRLRGLVLPCLYLVARRWYLSAPVVAVLGLAVAVILVQPVLGVLLATAPLLFVVWSTTRYVVAPVLPAAP</sequence>
<feature type="transmembrane region" description="Helical" evidence="1">
    <location>
        <begin position="130"/>
        <end position="152"/>
    </location>
</feature>
<protein>
    <recommendedName>
        <fullName evidence="4">Ferredoxin-NADPH reductase</fullName>
    </recommendedName>
</protein>
<comment type="caution">
    <text evidence="2">The sequence shown here is derived from an EMBL/GenBank/DDBJ whole genome shotgun (WGS) entry which is preliminary data.</text>
</comment>
<dbReference type="AlphaFoldDB" id="A0A918E533"/>
<evidence type="ECO:0008006" key="4">
    <source>
        <dbReference type="Google" id="ProtNLM"/>
    </source>
</evidence>
<name>A0A918E533_9ACTN</name>
<dbReference type="PROSITE" id="PS51257">
    <property type="entry name" value="PROKAR_LIPOPROTEIN"/>
    <property type="match status" value="1"/>
</dbReference>
<evidence type="ECO:0000256" key="1">
    <source>
        <dbReference type="SAM" id="Phobius"/>
    </source>
</evidence>
<dbReference type="EMBL" id="BMNK01000005">
    <property type="protein sequence ID" value="GGP07024.1"/>
    <property type="molecule type" value="Genomic_DNA"/>
</dbReference>
<keyword evidence="3" id="KW-1185">Reference proteome</keyword>
<feature type="transmembrane region" description="Helical" evidence="1">
    <location>
        <begin position="50"/>
        <end position="76"/>
    </location>
</feature>
<reference evidence="2" key="2">
    <citation type="submission" date="2020-09" db="EMBL/GenBank/DDBJ databases">
        <authorList>
            <person name="Sun Q."/>
            <person name="Zhou Y."/>
        </authorList>
    </citation>
    <scope>NUCLEOTIDE SEQUENCE</scope>
    <source>
        <strain evidence="2">CGMCC 4.7430</strain>
    </source>
</reference>
<organism evidence="2 3">
    <name type="scientific">Nonomuraea glycinis</name>
    <dbReference type="NCBI Taxonomy" id="2047744"/>
    <lineage>
        <taxon>Bacteria</taxon>
        <taxon>Bacillati</taxon>
        <taxon>Actinomycetota</taxon>
        <taxon>Actinomycetes</taxon>
        <taxon>Streptosporangiales</taxon>
        <taxon>Streptosporangiaceae</taxon>
        <taxon>Nonomuraea</taxon>
    </lineage>
</organism>
<evidence type="ECO:0000313" key="3">
    <source>
        <dbReference type="Proteomes" id="UP000660745"/>
    </source>
</evidence>
<keyword evidence="1" id="KW-1133">Transmembrane helix</keyword>
<feature type="transmembrane region" description="Helical" evidence="1">
    <location>
        <begin position="173"/>
        <end position="192"/>
    </location>
</feature>
<keyword evidence="1" id="KW-0472">Membrane</keyword>